<dbReference type="SMART" id="SM00356">
    <property type="entry name" value="ZnF_C3H1"/>
    <property type="match status" value="3"/>
</dbReference>
<organism evidence="7 8">
    <name type="scientific">Tilletia walkeri</name>
    <dbReference type="NCBI Taxonomy" id="117179"/>
    <lineage>
        <taxon>Eukaryota</taxon>
        <taxon>Fungi</taxon>
        <taxon>Dikarya</taxon>
        <taxon>Basidiomycota</taxon>
        <taxon>Ustilaginomycotina</taxon>
        <taxon>Exobasidiomycetes</taxon>
        <taxon>Tilletiales</taxon>
        <taxon>Tilletiaceae</taxon>
        <taxon>Tilletia</taxon>
    </lineage>
</organism>
<keyword evidence="8" id="KW-1185">Reference proteome</keyword>
<dbReference type="AlphaFoldDB" id="A0A8X7NF60"/>
<evidence type="ECO:0000256" key="1">
    <source>
        <dbReference type="ARBA" id="ARBA00022723"/>
    </source>
</evidence>
<dbReference type="InterPro" id="IPR036855">
    <property type="entry name" value="Znf_CCCH_sf"/>
</dbReference>
<dbReference type="PANTHER" id="PTHR46156:SF1">
    <property type="entry name" value="ZINC FINGER CCCH DOMAIN-CONTAINING PROTEIN 3"/>
    <property type="match status" value="1"/>
</dbReference>
<feature type="region of interest" description="Disordered" evidence="5">
    <location>
        <begin position="109"/>
        <end position="187"/>
    </location>
</feature>
<evidence type="ECO:0000256" key="2">
    <source>
        <dbReference type="ARBA" id="ARBA00022771"/>
    </source>
</evidence>
<feature type="region of interest" description="Disordered" evidence="5">
    <location>
        <begin position="394"/>
        <end position="546"/>
    </location>
</feature>
<dbReference type="GO" id="GO:0005634">
    <property type="term" value="C:nucleus"/>
    <property type="evidence" value="ECO:0007669"/>
    <property type="project" value="TreeGrafter"/>
</dbReference>
<sequence>MAIDETLALRAQIEALSGKISARRADASTSASTAAVPTPWAGRGRGARGGYQAPYGGGRGRGRGRGGGGGVRTNGMQWVGGAGVRNKTLVLNQSSSSSADATAAQGATSSSSAALSTPQTADKTVATPSATSASSNPAVPSGFVKRHERGSMSLVTSDTYKKLEAARVAAKPSPKTRRSLLEKKRRDREIQAKMARLQQHSKVLSHMQTFRNAKGTTGRPGADGSRSAQAQKGLCAFFTRTGKCKRGLTCAYKHDASKLAICPCVLSAQGCTRKAQGKQCLLSHTPNAHRVPHCAFYTRYRTCKNDTDSRKCVYTHSDKVSPETKPCEQFTKLGYCEKGKECEWRHTFECPEFAETGKCSKPACRLMHIVSSAGGAEEEGDADGLVFERDDAAALGTGEDEEMEDGSSKKKGKRKREDGEGDLSGDEGEDDVEDFSNRPLKKHHGKSFIAQQDFISFGDVSDDDDDEEDEDEEDKDEEDKDEEDDDDLDDDDEEAALGEDEELEGSDEDASDDDELDGASITAGGETEDAFEDAEQGSEYEAALDV</sequence>
<evidence type="ECO:0000313" key="8">
    <source>
        <dbReference type="Proteomes" id="UP000078113"/>
    </source>
</evidence>
<gene>
    <name evidence="7" type="ORF">A4X09_0g1476</name>
</gene>
<proteinExistence type="predicted"/>
<name>A0A8X7NF60_9BASI</name>
<protein>
    <recommendedName>
        <fullName evidence="6">C3H1-type domain-containing protein</fullName>
    </recommendedName>
</protein>
<comment type="caution">
    <text evidence="7">The sequence shown here is derived from an EMBL/GenBank/DDBJ whole genome shotgun (WGS) entry which is preliminary data.</text>
</comment>
<evidence type="ECO:0000256" key="5">
    <source>
        <dbReference type="SAM" id="MobiDB-lite"/>
    </source>
</evidence>
<feature type="zinc finger region" description="C3H1-type" evidence="4">
    <location>
        <begin position="229"/>
        <end position="257"/>
    </location>
</feature>
<feature type="compositionally biased region" description="Low complexity" evidence="5">
    <location>
        <begin position="109"/>
        <end position="141"/>
    </location>
</feature>
<feature type="zinc finger region" description="C3H1-type" evidence="4">
    <location>
        <begin position="321"/>
        <end position="349"/>
    </location>
</feature>
<evidence type="ECO:0000259" key="6">
    <source>
        <dbReference type="PROSITE" id="PS50103"/>
    </source>
</evidence>
<reference evidence="7" key="1">
    <citation type="submission" date="2016-04" db="EMBL/GenBank/DDBJ databases">
        <authorList>
            <person name="Nguyen H.D."/>
            <person name="Samba Siva P."/>
            <person name="Cullis J."/>
            <person name="Levesque C.A."/>
            <person name="Hambleton S."/>
        </authorList>
    </citation>
    <scope>NUCLEOTIDE SEQUENCE</scope>
    <source>
        <strain evidence="7">DAOMC 236422</strain>
    </source>
</reference>
<dbReference type="GO" id="GO:0008270">
    <property type="term" value="F:zinc ion binding"/>
    <property type="evidence" value="ECO:0007669"/>
    <property type="project" value="UniProtKB-KW"/>
</dbReference>
<dbReference type="Pfam" id="PF00642">
    <property type="entry name" value="zf-CCCH"/>
    <property type="match status" value="1"/>
</dbReference>
<dbReference type="SUPFAM" id="SSF90229">
    <property type="entry name" value="CCCH zinc finger"/>
    <property type="match status" value="2"/>
</dbReference>
<feature type="region of interest" description="Disordered" evidence="5">
    <location>
        <begin position="21"/>
        <end position="78"/>
    </location>
</feature>
<feature type="domain" description="C3H1-type" evidence="6">
    <location>
        <begin position="321"/>
        <end position="349"/>
    </location>
</feature>
<dbReference type="Proteomes" id="UP000078113">
    <property type="component" value="Unassembled WGS sequence"/>
</dbReference>
<feature type="compositionally biased region" description="Gly residues" evidence="5">
    <location>
        <begin position="43"/>
        <end position="78"/>
    </location>
</feature>
<evidence type="ECO:0000313" key="7">
    <source>
        <dbReference type="EMBL" id="KAE8270846.1"/>
    </source>
</evidence>
<feature type="domain" description="C3H1-type" evidence="6">
    <location>
        <begin position="229"/>
        <end position="257"/>
    </location>
</feature>
<keyword evidence="2 4" id="KW-0863">Zinc-finger</keyword>
<evidence type="ECO:0000256" key="4">
    <source>
        <dbReference type="PROSITE-ProRule" id="PRU00723"/>
    </source>
</evidence>
<dbReference type="PANTHER" id="PTHR46156">
    <property type="entry name" value="CCCH ZINGC FINGER"/>
    <property type="match status" value="1"/>
</dbReference>
<feature type="compositionally biased region" description="Acidic residues" evidence="5">
    <location>
        <begin position="460"/>
        <end position="517"/>
    </location>
</feature>
<evidence type="ECO:0000256" key="3">
    <source>
        <dbReference type="ARBA" id="ARBA00022833"/>
    </source>
</evidence>
<feature type="compositionally biased region" description="Acidic residues" evidence="5">
    <location>
        <begin position="526"/>
        <end position="546"/>
    </location>
</feature>
<dbReference type="EMBL" id="LWDG02000035">
    <property type="protein sequence ID" value="KAE8270846.1"/>
    <property type="molecule type" value="Genomic_DNA"/>
</dbReference>
<dbReference type="InterPro" id="IPR000571">
    <property type="entry name" value="Znf_CCCH"/>
</dbReference>
<keyword evidence="3 4" id="KW-0862">Zinc</keyword>
<keyword evidence="1 4" id="KW-0479">Metal-binding</keyword>
<reference evidence="7" key="2">
    <citation type="journal article" date="2019" name="IMA Fungus">
        <title>Genome sequencing and comparison of five Tilletia species to identify candidate genes for the detection of regulated species infecting wheat.</title>
        <authorList>
            <person name="Nguyen H.D.T."/>
            <person name="Sultana T."/>
            <person name="Kesanakurti P."/>
            <person name="Hambleton S."/>
        </authorList>
    </citation>
    <scope>NUCLEOTIDE SEQUENCE</scope>
    <source>
        <strain evidence="7">DAOMC 236422</strain>
    </source>
</reference>
<feature type="compositionally biased region" description="Acidic residues" evidence="5">
    <location>
        <begin position="419"/>
        <end position="434"/>
    </location>
</feature>
<dbReference type="PROSITE" id="PS50103">
    <property type="entry name" value="ZF_C3H1"/>
    <property type="match status" value="2"/>
</dbReference>
<accession>A0A8X7NF60</accession>
<dbReference type="Gene3D" id="4.10.1000.10">
    <property type="entry name" value="Zinc finger, CCCH-type"/>
    <property type="match status" value="2"/>
</dbReference>